<protein>
    <recommendedName>
        <fullName evidence="3">Sulfotransferase domain-containing protein</fullName>
    </recommendedName>
</protein>
<dbReference type="InterPro" id="IPR040632">
    <property type="entry name" value="Sulfotransfer_4"/>
</dbReference>
<dbReference type="InterPro" id="IPR027417">
    <property type="entry name" value="P-loop_NTPase"/>
</dbReference>
<evidence type="ECO:0008006" key="3">
    <source>
        <dbReference type="Google" id="ProtNLM"/>
    </source>
</evidence>
<proteinExistence type="predicted"/>
<dbReference type="Proteomes" id="UP000799539">
    <property type="component" value="Unassembled WGS sequence"/>
</dbReference>
<dbReference type="Gene3D" id="3.40.50.300">
    <property type="entry name" value="P-loop containing nucleotide triphosphate hydrolases"/>
    <property type="match status" value="1"/>
</dbReference>
<organism evidence="1 2">
    <name type="scientific">Cercospora zeae-maydis SCOH1-5</name>
    <dbReference type="NCBI Taxonomy" id="717836"/>
    <lineage>
        <taxon>Eukaryota</taxon>
        <taxon>Fungi</taxon>
        <taxon>Dikarya</taxon>
        <taxon>Ascomycota</taxon>
        <taxon>Pezizomycotina</taxon>
        <taxon>Dothideomycetes</taxon>
        <taxon>Dothideomycetidae</taxon>
        <taxon>Mycosphaerellales</taxon>
        <taxon>Mycosphaerellaceae</taxon>
        <taxon>Cercospora</taxon>
    </lineage>
</organism>
<accession>A0A6A6F9U7</accession>
<evidence type="ECO:0000313" key="1">
    <source>
        <dbReference type="EMBL" id="KAF2210172.1"/>
    </source>
</evidence>
<reference evidence="1" key="1">
    <citation type="journal article" date="2020" name="Stud. Mycol.">
        <title>101 Dothideomycetes genomes: a test case for predicting lifestyles and emergence of pathogens.</title>
        <authorList>
            <person name="Haridas S."/>
            <person name="Albert R."/>
            <person name="Binder M."/>
            <person name="Bloem J."/>
            <person name="Labutti K."/>
            <person name="Salamov A."/>
            <person name="Andreopoulos B."/>
            <person name="Baker S."/>
            <person name="Barry K."/>
            <person name="Bills G."/>
            <person name="Bluhm B."/>
            <person name="Cannon C."/>
            <person name="Castanera R."/>
            <person name="Culley D."/>
            <person name="Daum C."/>
            <person name="Ezra D."/>
            <person name="Gonzalez J."/>
            <person name="Henrissat B."/>
            <person name="Kuo A."/>
            <person name="Liang C."/>
            <person name="Lipzen A."/>
            <person name="Lutzoni F."/>
            <person name="Magnuson J."/>
            <person name="Mondo S."/>
            <person name="Nolan M."/>
            <person name="Ohm R."/>
            <person name="Pangilinan J."/>
            <person name="Park H.-J."/>
            <person name="Ramirez L."/>
            <person name="Alfaro M."/>
            <person name="Sun H."/>
            <person name="Tritt A."/>
            <person name="Yoshinaga Y."/>
            <person name="Zwiers L.-H."/>
            <person name="Turgeon B."/>
            <person name="Goodwin S."/>
            <person name="Spatafora J."/>
            <person name="Crous P."/>
            <person name="Grigoriev I."/>
        </authorList>
    </citation>
    <scope>NUCLEOTIDE SEQUENCE</scope>
    <source>
        <strain evidence="1">SCOH1-5</strain>
    </source>
</reference>
<sequence>MEPEWLFKAGMLFITSALRLLRVFIRRHWDLLPSLTMDFDAELLERAKTFVPDRSREDTRLQVITCGLGRSGTTSLSVALNQLGFGPVHHFQSLPFDATLSKAWVRAIRALDRGENVPKEQWDLIFRGFNSTVGTPACHVADVLAKMYPEAKVIINQRDFESWFKSWAGLGGSKPRVSWIWQILVPSLRARVEVWREQQKATGLLGAFSTSDPKAEMRGIYDSHYARMRENIPLDRRLDWNLADGWKPLCAFLNVPVPDQPFPHVHSSAEFKEKRKRVDPVIRQLAWDNIKWALKTGTATVAIMTAIMWLLRSRASSRRSLGFC</sequence>
<dbReference type="AlphaFoldDB" id="A0A6A6F9U7"/>
<dbReference type="PANTHER" id="PTHR36978:SF4">
    <property type="entry name" value="P-LOOP CONTAINING NUCLEOSIDE TRIPHOSPHATE HYDROLASE PROTEIN"/>
    <property type="match status" value="1"/>
</dbReference>
<dbReference type="SUPFAM" id="SSF52540">
    <property type="entry name" value="P-loop containing nucleoside triphosphate hydrolases"/>
    <property type="match status" value="1"/>
</dbReference>
<keyword evidence="2" id="KW-1185">Reference proteome</keyword>
<dbReference type="OrthoDB" id="408152at2759"/>
<dbReference type="Pfam" id="PF17784">
    <property type="entry name" value="Sulfotransfer_4"/>
    <property type="match status" value="1"/>
</dbReference>
<dbReference type="EMBL" id="ML992683">
    <property type="protein sequence ID" value="KAF2210172.1"/>
    <property type="molecule type" value="Genomic_DNA"/>
</dbReference>
<gene>
    <name evidence="1" type="ORF">CERZMDRAFT_99866</name>
</gene>
<name>A0A6A6F9U7_9PEZI</name>
<dbReference type="PANTHER" id="PTHR36978">
    <property type="entry name" value="P-LOOP CONTAINING NUCLEOTIDE TRIPHOSPHATE HYDROLASE"/>
    <property type="match status" value="1"/>
</dbReference>
<evidence type="ECO:0000313" key="2">
    <source>
        <dbReference type="Proteomes" id="UP000799539"/>
    </source>
</evidence>